<dbReference type="GO" id="GO:0005694">
    <property type="term" value="C:chromosome"/>
    <property type="evidence" value="ECO:0007669"/>
    <property type="project" value="UniProtKB-SubCell"/>
</dbReference>
<dbReference type="Pfam" id="PF05033">
    <property type="entry name" value="Pre-SET"/>
    <property type="match status" value="1"/>
</dbReference>
<evidence type="ECO:0000256" key="1">
    <source>
        <dbReference type="ARBA" id="ARBA00004123"/>
    </source>
</evidence>
<dbReference type="EMBL" id="JAABOA010002255">
    <property type="protein sequence ID" value="KAF9580144.1"/>
    <property type="molecule type" value="Genomic_DNA"/>
</dbReference>
<feature type="binding site" evidence="12">
    <location>
        <position position="350"/>
    </location>
    <ligand>
        <name>Zn(2+)</name>
        <dbReference type="ChEBI" id="CHEBI:29105"/>
        <label>4</label>
    </ligand>
</feature>
<dbReference type="EC" id="2.1.1.355" evidence="11"/>
<feature type="domain" description="SET" evidence="15">
    <location>
        <begin position="263"/>
        <end position="392"/>
    </location>
</feature>
<keyword evidence="7 11" id="KW-0479">Metal-binding</keyword>
<feature type="binding site" evidence="12">
    <location>
        <position position="193"/>
    </location>
    <ligand>
        <name>Zn(2+)</name>
        <dbReference type="ChEBI" id="CHEBI:29105"/>
        <label>2</label>
    </ligand>
</feature>
<feature type="binding site" evidence="12">
    <location>
        <position position="208"/>
    </location>
    <ligand>
        <name>Zn(2+)</name>
        <dbReference type="ChEBI" id="CHEBI:29105"/>
        <label>3</label>
    </ligand>
</feature>
<feature type="binding site" evidence="12">
    <location>
        <position position="242"/>
    </location>
    <ligand>
        <name>Zn(2+)</name>
        <dbReference type="ChEBI" id="CHEBI:29105"/>
        <label>2</label>
    </ligand>
</feature>
<dbReference type="SUPFAM" id="SSF54160">
    <property type="entry name" value="Chromo domain-like"/>
    <property type="match status" value="1"/>
</dbReference>
<evidence type="ECO:0000256" key="2">
    <source>
        <dbReference type="ARBA" id="ARBA00004286"/>
    </source>
</evidence>
<evidence type="ECO:0000259" key="16">
    <source>
        <dbReference type="PROSITE" id="PS50868"/>
    </source>
</evidence>
<dbReference type="CDD" id="cd00024">
    <property type="entry name" value="CD_CSD"/>
    <property type="match status" value="1"/>
</dbReference>
<dbReference type="GO" id="GO:0005634">
    <property type="term" value="C:nucleus"/>
    <property type="evidence" value="ECO:0007669"/>
    <property type="project" value="UniProtKB-SubCell"/>
</dbReference>
<dbReference type="GO" id="GO:0140949">
    <property type="term" value="F:histone H3K9 trimethyltransferase activity"/>
    <property type="evidence" value="ECO:0007669"/>
    <property type="project" value="UniProtKB-EC"/>
</dbReference>
<dbReference type="Pfam" id="PF00856">
    <property type="entry name" value="SET"/>
    <property type="match status" value="1"/>
</dbReference>
<dbReference type="Proteomes" id="UP000780801">
    <property type="component" value="Unassembled WGS sequence"/>
</dbReference>
<evidence type="ECO:0000313" key="18">
    <source>
        <dbReference type="Proteomes" id="UP000780801"/>
    </source>
</evidence>
<dbReference type="InterPro" id="IPR023779">
    <property type="entry name" value="Chromodomain_CS"/>
</dbReference>
<dbReference type="Gene3D" id="2.40.50.40">
    <property type="match status" value="1"/>
</dbReference>
<dbReference type="InterPro" id="IPR011381">
    <property type="entry name" value="H3-K9_MeTrfase_SUV39H1/2-like"/>
</dbReference>
<feature type="domain" description="Chromo" evidence="14">
    <location>
        <begin position="24"/>
        <end position="77"/>
    </location>
</feature>
<dbReference type="InterPro" id="IPR016197">
    <property type="entry name" value="Chromo-like_dom_sf"/>
</dbReference>
<evidence type="ECO:0000256" key="8">
    <source>
        <dbReference type="ARBA" id="ARBA00022833"/>
    </source>
</evidence>
<keyword evidence="4 11" id="KW-0489">Methyltransferase</keyword>
<feature type="binding site" evidence="12">
    <location>
        <position position="210"/>
    </location>
    <ligand>
        <name>Zn(2+)</name>
        <dbReference type="ChEBI" id="CHEBI:29105"/>
        <label>1</label>
    </ligand>
</feature>
<dbReference type="InterPro" id="IPR007728">
    <property type="entry name" value="Pre-SET_dom"/>
</dbReference>
<protein>
    <recommendedName>
        <fullName evidence="11">Histone-lysine N-methyltransferase</fullName>
        <ecNumber evidence="11">2.1.1.355</ecNumber>
    </recommendedName>
</protein>
<feature type="binding site" evidence="12">
    <location>
        <position position="433"/>
    </location>
    <ligand>
        <name>Zn(2+)</name>
        <dbReference type="ChEBI" id="CHEBI:29105"/>
        <label>4</label>
    </ligand>
</feature>
<evidence type="ECO:0000256" key="6">
    <source>
        <dbReference type="ARBA" id="ARBA00022691"/>
    </source>
</evidence>
<feature type="domain" description="Post-SET" evidence="16">
    <location>
        <begin position="427"/>
        <end position="443"/>
    </location>
</feature>
<keyword evidence="3" id="KW-0158">Chromosome</keyword>
<feature type="binding site" evidence="12">
    <location>
        <position position="438"/>
    </location>
    <ligand>
        <name>Zn(2+)</name>
        <dbReference type="ChEBI" id="CHEBI:29105"/>
        <label>4</label>
    </ligand>
</feature>
<evidence type="ECO:0000259" key="14">
    <source>
        <dbReference type="PROSITE" id="PS50013"/>
    </source>
</evidence>
<dbReference type="GO" id="GO:0008270">
    <property type="term" value="F:zinc ion binding"/>
    <property type="evidence" value="ECO:0007669"/>
    <property type="project" value="UniProtKB-UniRule"/>
</dbReference>
<dbReference type="InterPro" id="IPR050973">
    <property type="entry name" value="H3K9_Histone-Lys_N-MTase"/>
</dbReference>
<dbReference type="AlphaFoldDB" id="A0A9P6FRN6"/>
<keyword evidence="18" id="KW-1185">Reference proteome</keyword>
<feature type="binding site" evidence="12">
    <location>
        <position position="252"/>
    </location>
    <ligand>
        <name>Zn(2+)</name>
        <dbReference type="ChEBI" id="CHEBI:29105"/>
        <label>3</label>
    </ligand>
</feature>
<evidence type="ECO:0000256" key="7">
    <source>
        <dbReference type="ARBA" id="ARBA00022723"/>
    </source>
</evidence>
<evidence type="ECO:0000313" key="17">
    <source>
        <dbReference type="EMBL" id="KAF9580144.1"/>
    </source>
</evidence>
<dbReference type="PROSITE" id="PS50280">
    <property type="entry name" value="SET"/>
    <property type="match status" value="1"/>
</dbReference>
<evidence type="ECO:0000256" key="9">
    <source>
        <dbReference type="ARBA" id="ARBA00022853"/>
    </source>
</evidence>
<dbReference type="PANTHER" id="PTHR46223:SF4">
    <property type="entry name" value="HISTONE-LYSINE N-METHYLTRANSFERASE-RELATED"/>
    <property type="match status" value="1"/>
</dbReference>
<dbReference type="InterPro" id="IPR000953">
    <property type="entry name" value="Chromo/chromo_shadow_dom"/>
</dbReference>
<evidence type="ECO:0000256" key="10">
    <source>
        <dbReference type="ARBA" id="ARBA00023242"/>
    </source>
</evidence>
<comment type="caution">
    <text evidence="17">The sequence shown here is derived from an EMBL/GenBank/DDBJ whole genome shotgun (WGS) entry which is preliminary data.</text>
</comment>
<proteinExistence type="inferred from homology"/>
<feature type="binding site" evidence="12">
    <location>
        <position position="248"/>
    </location>
    <ligand>
        <name>Zn(2+)</name>
        <dbReference type="ChEBI" id="CHEBI:29105"/>
        <label>3</label>
    </ligand>
</feature>
<dbReference type="InterPro" id="IPR046341">
    <property type="entry name" value="SET_dom_sf"/>
</dbReference>
<evidence type="ECO:0000256" key="3">
    <source>
        <dbReference type="ARBA" id="ARBA00022454"/>
    </source>
</evidence>
<dbReference type="OrthoDB" id="308383at2759"/>
<comment type="subcellular location">
    <subcellularLocation>
        <location evidence="2">Chromosome</location>
    </subcellularLocation>
    <subcellularLocation>
        <location evidence="1 11">Nucleus</location>
    </subcellularLocation>
</comment>
<name>A0A9P6FRN6_9FUNG</name>
<dbReference type="PIRSF" id="PIRSF009343">
    <property type="entry name" value="SUV39_SET"/>
    <property type="match status" value="1"/>
</dbReference>
<comment type="catalytic activity">
    <reaction evidence="11">
        <text>L-lysyl(9)-[histone H3] + 3 S-adenosyl-L-methionine = N(6),N(6),N(6)-trimethyl-L-lysyl(9)-[histone H3] + 3 S-adenosyl-L-homocysteine + 3 H(+)</text>
        <dbReference type="Rhea" id="RHEA:60276"/>
        <dbReference type="Rhea" id="RHEA-COMP:15538"/>
        <dbReference type="Rhea" id="RHEA-COMP:15546"/>
        <dbReference type="ChEBI" id="CHEBI:15378"/>
        <dbReference type="ChEBI" id="CHEBI:29969"/>
        <dbReference type="ChEBI" id="CHEBI:57856"/>
        <dbReference type="ChEBI" id="CHEBI:59789"/>
        <dbReference type="ChEBI" id="CHEBI:61961"/>
        <dbReference type="EC" id="2.1.1.355"/>
    </reaction>
</comment>
<keyword evidence="10 11" id="KW-0539">Nucleus</keyword>
<feature type="binding site" evidence="12">
    <location>
        <position position="195"/>
    </location>
    <ligand>
        <name>Zn(2+)</name>
        <dbReference type="ChEBI" id="CHEBI:29105"/>
        <label>1</label>
    </ligand>
</feature>
<dbReference type="SMART" id="SM00298">
    <property type="entry name" value="CHROMO"/>
    <property type="match status" value="1"/>
</dbReference>
<dbReference type="Gene3D" id="2.170.270.10">
    <property type="entry name" value="SET domain"/>
    <property type="match status" value="1"/>
</dbReference>
<dbReference type="PROSITE" id="PS00598">
    <property type="entry name" value="CHROMO_1"/>
    <property type="match status" value="1"/>
</dbReference>
<feature type="binding site" evidence="12">
    <location>
        <position position="208"/>
    </location>
    <ligand>
        <name>Zn(2+)</name>
        <dbReference type="ChEBI" id="CHEBI:29105"/>
        <label>1</label>
    </ligand>
</feature>
<feature type="region of interest" description="Disordered" evidence="13">
    <location>
        <begin position="1"/>
        <end position="23"/>
    </location>
</feature>
<dbReference type="SMART" id="SM00317">
    <property type="entry name" value="SET"/>
    <property type="match status" value="1"/>
</dbReference>
<dbReference type="SMART" id="SM00468">
    <property type="entry name" value="PreSET"/>
    <property type="match status" value="1"/>
</dbReference>
<comment type="similarity">
    <text evidence="11">Belongs to the class V-like SAM-binding methyltransferase superfamily. Histone-lysine methyltransferase family. Suvar3-9 subfamily.</text>
</comment>
<keyword evidence="5 11" id="KW-0808">Transferase</keyword>
<dbReference type="Pfam" id="PF00385">
    <property type="entry name" value="Chromo"/>
    <property type="match status" value="1"/>
</dbReference>
<dbReference type="InterPro" id="IPR003616">
    <property type="entry name" value="Post-SET_dom"/>
</dbReference>
<organism evidence="17 18">
    <name type="scientific">Lunasporangiospora selenospora</name>
    <dbReference type="NCBI Taxonomy" id="979761"/>
    <lineage>
        <taxon>Eukaryota</taxon>
        <taxon>Fungi</taxon>
        <taxon>Fungi incertae sedis</taxon>
        <taxon>Mucoromycota</taxon>
        <taxon>Mortierellomycotina</taxon>
        <taxon>Mortierellomycetes</taxon>
        <taxon>Mortierellales</taxon>
        <taxon>Mortierellaceae</taxon>
        <taxon>Lunasporangiospora</taxon>
    </lineage>
</organism>
<accession>A0A9P6FRN6</accession>
<dbReference type="PROSITE" id="PS50868">
    <property type="entry name" value="POST_SET"/>
    <property type="match status" value="1"/>
</dbReference>
<evidence type="ECO:0000259" key="15">
    <source>
        <dbReference type="PROSITE" id="PS50280"/>
    </source>
</evidence>
<evidence type="ECO:0000256" key="4">
    <source>
        <dbReference type="ARBA" id="ARBA00022603"/>
    </source>
</evidence>
<dbReference type="PANTHER" id="PTHR46223">
    <property type="entry name" value="HISTONE-LYSINE N-METHYLTRANSFERASE SUV39H"/>
    <property type="match status" value="1"/>
</dbReference>
<dbReference type="GO" id="GO:0032259">
    <property type="term" value="P:methylation"/>
    <property type="evidence" value="ECO:0007669"/>
    <property type="project" value="UniProtKB-KW"/>
</dbReference>
<keyword evidence="8 11" id="KW-0862">Zinc</keyword>
<dbReference type="PROSITE" id="PS50013">
    <property type="entry name" value="CHROMO_2"/>
    <property type="match status" value="1"/>
</dbReference>
<feature type="binding site" evidence="12">
    <location>
        <position position="431"/>
    </location>
    <ligand>
        <name>Zn(2+)</name>
        <dbReference type="ChEBI" id="CHEBI:29105"/>
        <label>4</label>
    </ligand>
</feature>
<evidence type="ECO:0000256" key="11">
    <source>
        <dbReference type="PIRNR" id="PIRNR009343"/>
    </source>
</evidence>
<reference evidence="17" key="1">
    <citation type="journal article" date="2020" name="Fungal Divers.">
        <title>Resolving the Mortierellaceae phylogeny through synthesis of multi-gene phylogenetics and phylogenomics.</title>
        <authorList>
            <person name="Vandepol N."/>
            <person name="Liber J."/>
            <person name="Desiro A."/>
            <person name="Na H."/>
            <person name="Kennedy M."/>
            <person name="Barry K."/>
            <person name="Grigoriev I.V."/>
            <person name="Miller A.N."/>
            <person name="O'Donnell K."/>
            <person name="Stajich J.E."/>
            <person name="Bonito G."/>
        </authorList>
    </citation>
    <scope>NUCLEOTIDE SEQUENCE</scope>
    <source>
        <strain evidence="17">KOD1015</strain>
    </source>
</reference>
<evidence type="ECO:0000256" key="13">
    <source>
        <dbReference type="SAM" id="MobiDB-lite"/>
    </source>
</evidence>
<dbReference type="InterPro" id="IPR001214">
    <property type="entry name" value="SET_dom"/>
</dbReference>
<sequence length="444" mass="50272">MGSHRNRRRNKQANENEKESGAEFEVEFIEGIRDLEPGKNPEFFVKWKGYPTSNNTWEPLENLHNCIDLVRDFFETNFGEILYSSPSLSPPPSSSSQLMPMITQVPGSESSCDEFVDCESTDLDLAVPSIRPALPLTPALQDFEDIFNQAPGQQIRVENTIDDAAIPSGFTYSDIIEHGKDVIVPDPSFSSSCNCGPDGCDIDNPEPCLCLKEAMMENDFPGIPFEKDGRVAERASKLLWECHSNCTCGPNCLTKASQRGRQFKLKIKRMHDKGWGVILDQDEPIPPRTFVARYTGEIITVEEAEIRGQDQDKLGTTYLFDLDYNQEREAVYCIDAYRKGNESHFFNHSCDPNMSVYMLTSWATGGDTNLMTLSFWSNRTIYRGDELTFDYNGKYVQPWFRKIDEDDLGSDEEEELPKASSFGSRAKLTPCQCGAINCRKWVHL</sequence>
<dbReference type="SUPFAM" id="SSF82199">
    <property type="entry name" value="SET domain"/>
    <property type="match status" value="1"/>
</dbReference>
<feature type="binding site" evidence="12">
    <location>
        <position position="246"/>
    </location>
    <ligand>
        <name>Zn(2+)</name>
        <dbReference type="ChEBI" id="CHEBI:29105"/>
        <label>2</label>
    </ligand>
</feature>
<keyword evidence="6 11" id="KW-0949">S-adenosyl-L-methionine</keyword>
<gene>
    <name evidence="17" type="ORF">BGW38_003330</name>
</gene>
<feature type="binding site" evidence="12">
    <location>
        <position position="193"/>
    </location>
    <ligand>
        <name>Zn(2+)</name>
        <dbReference type="ChEBI" id="CHEBI:29105"/>
        <label>1</label>
    </ligand>
</feature>
<feature type="compositionally biased region" description="Basic residues" evidence="13">
    <location>
        <begin position="1"/>
        <end position="11"/>
    </location>
</feature>
<evidence type="ECO:0000256" key="5">
    <source>
        <dbReference type="ARBA" id="ARBA00022679"/>
    </source>
</evidence>
<dbReference type="InterPro" id="IPR023780">
    <property type="entry name" value="Chromo_domain"/>
</dbReference>
<keyword evidence="9 11" id="KW-0156">Chromatin regulator</keyword>
<feature type="compositionally biased region" description="Basic and acidic residues" evidence="13">
    <location>
        <begin position="12"/>
        <end position="21"/>
    </location>
</feature>
<evidence type="ECO:0000256" key="12">
    <source>
        <dbReference type="PIRSR" id="PIRSR009343-2"/>
    </source>
</evidence>
<feature type="binding site" evidence="12">
    <location>
        <position position="242"/>
    </location>
    <ligand>
        <name>Zn(2+)</name>
        <dbReference type="ChEBI" id="CHEBI:29105"/>
        <label>3</label>
    </ligand>
</feature>